<dbReference type="OrthoDB" id="9804312at2"/>
<evidence type="ECO:0000313" key="3">
    <source>
        <dbReference type="EMBL" id="TVY10121.1"/>
    </source>
</evidence>
<dbReference type="InterPro" id="IPR034660">
    <property type="entry name" value="DinB/YfiT-like"/>
</dbReference>
<dbReference type="InterPro" id="IPR024775">
    <property type="entry name" value="DinB-like"/>
</dbReference>
<evidence type="ECO:0000313" key="4">
    <source>
        <dbReference type="Proteomes" id="UP000317036"/>
    </source>
</evidence>
<dbReference type="AlphaFoldDB" id="A0A559KDA1"/>
<dbReference type="Gene3D" id="3.40.50.150">
    <property type="entry name" value="Vaccinia Virus protein VP39"/>
    <property type="match status" value="1"/>
</dbReference>
<dbReference type="InterPro" id="IPR029063">
    <property type="entry name" value="SAM-dependent_MTases_sf"/>
</dbReference>
<sequence length="373" mass="42956">MSEAKFWNEHYEGIRTEQVRYDFWLEPFQEVLSSSNGIPILDLGCGAGNDTLYLTERGYQVISCDLSEEALKHASQLVPTAQTQQLNLLEPLPFSDDSAQVIISDLSLHYFAWADTEKVAAEIHRVLRPGGVLLCRVNSTHDVEYGAGQGAQLEPHYFEWEGKRKRFFDRGQLEKLFCQGWKITRMDEQSMNRYGKPKQVWVLAAQKTSRGAGDMDTYALIQKYADGYNLLVAALDGVSEEQLLFKPGEKKWSIKEVVIHLCDAELVALDRMKRVISENQPFYFKFDPDAWANRLDYHSLDMQTFLYLFRALRVSMASILENMPDDAWQRSGVHNVTGKQTLQDLVQMFLGHVDRHIQQIERNKRDFAAFNQE</sequence>
<accession>A0A559KDA1</accession>
<dbReference type="Pfam" id="PF12867">
    <property type="entry name" value="DinB_2"/>
    <property type="match status" value="1"/>
</dbReference>
<gene>
    <name evidence="3" type="ORF">FPZ49_10420</name>
</gene>
<dbReference type="SUPFAM" id="SSF53335">
    <property type="entry name" value="S-adenosyl-L-methionine-dependent methyltransferases"/>
    <property type="match status" value="1"/>
</dbReference>
<dbReference type="SUPFAM" id="SSF109854">
    <property type="entry name" value="DinB/YfiT-like putative metalloenzymes"/>
    <property type="match status" value="1"/>
</dbReference>
<dbReference type="Pfam" id="PF08241">
    <property type="entry name" value="Methyltransf_11"/>
    <property type="match status" value="1"/>
</dbReference>
<keyword evidence="4" id="KW-1185">Reference proteome</keyword>
<dbReference type="Gene3D" id="1.20.120.450">
    <property type="entry name" value="dinb family like domain"/>
    <property type="match status" value="1"/>
</dbReference>
<keyword evidence="3" id="KW-0489">Methyltransferase</keyword>
<dbReference type="InterPro" id="IPR050508">
    <property type="entry name" value="Methyltransf_Superfamily"/>
</dbReference>
<comment type="caution">
    <text evidence="3">The sequence shown here is derived from an EMBL/GenBank/DDBJ whole genome shotgun (WGS) entry which is preliminary data.</text>
</comment>
<feature type="domain" description="Methyltransferase type 11" evidence="1">
    <location>
        <begin position="41"/>
        <end position="135"/>
    </location>
</feature>
<protein>
    <submittedName>
        <fullName evidence="3">Methyltransferase domain-containing protein</fullName>
    </submittedName>
</protein>
<feature type="domain" description="DinB-like" evidence="2">
    <location>
        <begin position="228"/>
        <end position="360"/>
    </location>
</feature>
<dbReference type="Proteomes" id="UP000317036">
    <property type="component" value="Unassembled WGS sequence"/>
</dbReference>
<proteinExistence type="predicted"/>
<dbReference type="PANTHER" id="PTHR42912">
    <property type="entry name" value="METHYLTRANSFERASE"/>
    <property type="match status" value="1"/>
</dbReference>
<dbReference type="RefSeq" id="WP_144846210.1">
    <property type="nucleotide sequence ID" value="NZ_VNJI01000010.1"/>
</dbReference>
<evidence type="ECO:0000259" key="2">
    <source>
        <dbReference type="Pfam" id="PF12867"/>
    </source>
</evidence>
<reference evidence="3 4" key="1">
    <citation type="submission" date="2019-07" db="EMBL/GenBank/DDBJ databases">
        <authorList>
            <person name="Kim J."/>
        </authorList>
    </citation>
    <scope>NUCLEOTIDE SEQUENCE [LARGE SCALE GENOMIC DNA]</scope>
    <source>
        <strain evidence="3 4">JC52</strain>
    </source>
</reference>
<dbReference type="GO" id="GO:0032259">
    <property type="term" value="P:methylation"/>
    <property type="evidence" value="ECO:0007669"/>
    <property type="project" value="UniProtKB-KW"/>
</dbReference>
<name>A0A559KDA1_9BACL</name>
<organism evidence="3 4">
    <name type="scientific">Paenibacillus cremeus</name>
    <dbReference type="NCBI Taxonomy" id="2163881"/>
    <lineage>
        <taxon>Bacteria</taxon>
        <taxon>Bacillati</taxon>
        <taxon>Bacillota</taxon>
        <taxon>Bacilli</taxon>
        <taxon>Bacillales</taxon>
        <taxon>Paenibacillaceae</taxon>
        <taxon>Paenibacillus</taxon>
    </lineage>
</organism>
<dbReference type="GO" id="GO:0008757">
    <property type="term" value="F:S-adenosylmethionine-dependent methyltransferase activity"/>
    <property type="evidence" value="ECO:0007669"/>
    <property type="project" value="InterPro"/>
</dbReference>
<dbReference type="CDD" id="cd02440">
    <property type="entry name" value="AdoMet_MTases"/>
    <property type="match status" value="1"/>
</dbReference>
<keyword evidence="3" id="KW-0808">Transferase</keyword>
<evidence type="ECO:0000259" key="1">
    <source>
        <dbReference type="Pfam" id="PF08241"/>
    </source>
</evidence>
<dbReference type="EMBL" id="VNJI01000010">
    <property type="protein sequence ID" value="TVY10121.1"/>
    <property type="molecule type" value="Genomic_DNA"/>
</dbReference>
<dbReference type="InterPro" id="IPR013216">
    <property type="entry name" value="Methyltransf_11"/>
</dbReference>